<evidence type="ECO:0000256" key="2">
    <source>
        <dbReference type="ARBA" id="ARBA00006434"/>
    </source>
</evidence>
<evidence type="ECO:0000313" key="15">
    <source>
        <dbReference type="Proteomes" id="UP000001307"/>
    </source>
</evidence>
<dbReference type="GO" id="GO:0005886">
    <property type="term" value="C:plasma membrane"/>
    <property type="evidence" value="ECO:0007669"/>
    <property type="project" value="UniProtKB-SubCell"/>
</dbReference>
<organism evidence="12 15">
    <name type="scientific">Oikopleura dioica</name>
    <name type="common">Tunicate</name>
    <dbReference type="NCBI Taxonomy" id="34765"/>
    <lineage>
        <taxon>Eukaryota</taxon>
        <taxon>Metazoa</taxon>
        <taxon>Chordata</taxon>
        <taxon>Tunicata</taxon>
        <taxon>Appendicularia</taxon>
        <taxon>Copelata</taxon>
        <taxon>Oikopleuridae</taxon>
        <taxon>Oikopleura</taxon>
    </lineage>
</organism>
<dbReference type="PANTHER" id="PTHR42985">
    <property type="entry name" value="SODIUM-COUPLED MONOCARBOXYLATE TRANSPORTER"/>
    <property type="match status" value="1"/>
</dbReference>
<proteinExistence type="inferred from homology"/>
<sequence length="235" mass="25787">MFSSWLEPAQHFDFTYRSIPILMIFRLLIDAVITLPLQQAMAQRFNMCKSMKDGRIAMAIGATCITLFIMMAVFIGVATLAFYDGRDPLCQIGIRADEIVPTLIIDMFRNTHGFQGLFLVAIFSATLSSFSSFLSGSALVMLPTFRKLFSSKNISDVSICRIIMLFTGILTCSLSIGMSTNPGTLLGILFMTTTNLGAPYFGTVLTGMFAPFVNRKGVIAGCFAPLFPISIYIAQ</sequence>
<evidence type="ECO:0000256" key="5">
    <source>
        <dbReference type="ARBA" id="ARBA00022692"/>
    </source>
</evidence>
<feature type="transmembrane region" description="Helical" evidence="11">
    <location>
        <begin position="117"/>
        <end position="142"/>
    </location>
</feature>
<evidence type="ECO:0000256" key="8">
    <source>
        <dbReference type="ARBA" id="ARBA00023065"/>
    </source>
</evidence>
<dbReference type="InterPro" id="IPR001734">
    <property type="entry name" value="Na/solute_symporter"/>
</dbReference>
<evidence type="ECO:0000256" key="9">
    <source>
        <dbReference type="ARBA" id="ARBA00023136"/>
    </source>
</evidence>
<keyword evidence="15" id="KW-1185">Reference proteome</keyword>
<dbReference type="Proteomes" id="UP000001307">
    <property type="component" value="Unassembled WGS sequence"/>
</dbReference>
<feature type="transmembrane region" description="Helical" evidence="11">
    <location>
        <begin position="217"/>
        <end position="234"/>
    </location>
</feature>
<evidence type="ECO:0000313" key="13">
    <source>
        <dbReference type="EMBL" id="CBY15118.1"/>
    </source>
</evidence>
<evidence type="ECO:0000256" key="4">
    <source>
        <dbReference type="ARBA" id="ARBA00022475"/>
    </source>
</evidence>
<evidence type="ECO:0000256" key="3">
    <source>
        <dbReference type="ARBA" id="ARBA00022448"/>
    </source>
</evidence>
<keyword evidence="6 11" id="KW-1133">Transmembrane helix</keyword>
<feature type="transmembrane region" description="Helical" evidence="11">
    <location>
        <begin position="56"/>
        <end position="83"/>
    </location>
</feature>
<dbReference type="InterPro" id="IPR051163">
    <property type="entry name" value="Sodium:Solute_Symporter_SSF"/>
</dbReference>
<protein>
    <recommendedName>
        <fullName evidence="16">Amino acid transporter</fullName>
    </recommendedName>
</protein>
<evidence type="ECO:0000256" key="7">
    <source>
        <dbReference type="ARBA" id="ARBA00023053"/>
    </source>
</evidence>
<dbReference type="InterPro" id="IPR038377">
    <property type="entry name" value="Na/Glc_symporter_sf"/>
</dbReference>
<evidence type="ECO:0000256" key="6">
    <source>
        <dbReference type="ARBA" id="ARBA00022989"/>
    </source>
</evidence>
<keyword evidence="8" id="KW-0406">Ion transport</keyword>
<dbReference type="OrthoDB" id="6160970at2759"/>
<gene>
    <name evidence="12" type="ORF">GSOID_T00012008001</name>
    <name evidence="13" type="ORF">GSOID_T00012010001</name>
    <name evidence="14" type="ORF">GSOID_T00022499001</name>
</gene>
<keyword evidence="3" id="KW-0813">Transport</keyword>
<comment type="similarity">
    <text evidence="2">Belongs to the sodium:solute symporter (SSF) (TC 2.A.21) family.</text>
</comment>
<name>E4XZQ4_OIKDI</name>
<dbReference type="AlphaFoldDB" id="E4XZQ4"/>
<keyword evidence="9 11" id="KW-0472">Membrane</keyword>
<dbReference type="GO" id="GO:0015293">
    <property type="term" value="F:symporter activity"/>
    <property type="evidence" value="ECO:0007669"/>
    <property type="project" value="TreeGrafter"/>
</dbReference>
<reference evidence="12 15" key="1">
    <citation type="journal article" date="2010" name="Science">
        <title>Plasticity of animal genome architecture unmasked by rapid evolution of a pelagic tunicate.</title>
        <authorList>
            <person name="Denoeud F."/>
            <person name="Henriet S."/>
            <person name="Mungpakdee S."/>
            <person name="Aury J.M."/>
            <person name="Da Silva C."/>
            <person name="Brinkmann H."/>
            <person name="Mikhaleva J."/>
            <person name="Olsen L.C."/>
            <person name="Jubin C."/>
            <person name="Canestro C."/>
            <person name="Bouquet J.M."/>
            <person name="Danks G."/>
            <person name="Poulain J."/>
            <person name="Campsteijn C."/>
            <person name="Adamski M."/>
            <person name="Cross I."/>
            <person name="Yadetie F."/>
            <person name="Muffato M."/>
            <person name="Louis A."/>
            <person name="Butcher S."/>
            <person name="Tsagkogeorga G."/>
            <person name="Konrad A."/>
            <person name="Singh S."/>
            <person name="Jensen M.F."/>
            <person name="Cong E.H."/>
            <person name="Eikeseth-Otteraa H."/>
            <person name="Noel B."/>
            <person name="Anthouard V."/>
            <person name="Porcel B.M."/>
            <person name="Kachouri-Lafond R."/>
            <person name="Nishino A."/>
            <person name="Ugolini M."/>
            <person name="Chourrout P."/>
            <person name="Nishida H."/>
            <person name="Aasland R."/>
            <person name="Huzurbazar S."/>
            <person name="Westhof E."/>
            <person name="Delsuc F."/>
            <person name="Lehrach H."/>
            <person name="Reinhardt R."/>
            <person name="Weissenbach J."/>
            <person name="Roy S.W."/>
            <person name="Artiguenave F."/>
            <person name="Postlethwait J.H."/>
            <person name="Manak J.R."/>
            <person name="Thompson E.M."/>
            <person name="Jaillon O."/>
            <person name="Du Pasquier L."/>
            <person name="Boudinot P."/>
            <person name="Liberles D.A."/>
            <person name="Volff J.N."/>
            <person name="Philippe H."/>
            <person name="Lenhard B."/>
            <person name="Roest Crollius H."/>
            <person name="Wincker P."/>
            <person name="Chourrout D."/>
        </authorList>
    </citation>
    <scope>NUCLEOTIDE SEQUENCE [LARGE SCALE GENOMIC DNA]</scope>
</reference>
<evidence type="ECO:0000256" key="11">
    <source>
        <dbReference type="SAM" id="Phobius"/>
    </source>
</evidence>
<dbReference type="Gene3D" id="1.20.1730.10">
    <property type="entry name" value="Sodium/glucose cotransporter"/>
    <property type="match status" value="1"/>
</dbReference>
<dbReference type="GO" id="GO:0006814">
    <property type="term" value="P:sodium ion transport"/>
    <property type="evidence" value="ECO:0007669"/>
    <property type="project" value="UniProtKB-KW"/>
</dbReference>
<accession>E4XZQ4</accession>
<comment type="subcellular location">
    <subcellularLocation>
        <location evidence="1">Cell membrane</location>
        <topology evidence="1">Multi-pass membrane protein</topology>
    </subcellularLocation>
</comment>
<evidence type="ECO:0000313" key="12">
    <source>
        <dbReference type="EMBL" id="CBY15116.1"/>
    </source>
</evidence>
<evidence type="ECO:0000256" key="10">
    <source>
        <dbReference type="ARBA" id="ARBA00023201"/>
    </source>
</evidence>
<dbReference type="PROSITE" id="PS50283">
    <property type="entry name" value="NA_SOLUT_SYMP_3"/>
    <property type="match status" value="1"/>
</dbReference>
<feature type="transmembrane region" description="Helical" evidence="11">
    <location>
        <begin position="185"/>
        <end position="205"/>
    </location>
</feature>
<dbReference type="Proteomes" id="UP000011014">
    <property type="component" value="Unassembled WGS sequence"/>
</dbReference>
<evidence type="ECO:0000256" key="1">
    <source>
        <dbReference type="ARBA" id="ARBA00004651"/>
    </source>
</evidence>
<feature type="transmembrane region" description="Helical" evidence="11">
    <location>
        <begin position="162"/>
        <end position="179"/>
    </location>
</feature>
<dbReference type="EMBL" id="FN653425">
    <property type="protein sequence ID" value="CBY15116.1"/>
    <property type="molecule type" value="Genomic_DNA"/>
</dbReference>
<keyword evidence="7" id="KW-0915">Sodium</keyword>
<keyword evidence="10" id="KW-0739">Sodium transport</keyword>
<evidence type="ECO:0008006" key="16">
    <source>
        <dbReference type="Google" id="ProtNLM"/>
    </source>
</evidence>
<dbReference type="EMBL" id="FN655951">
    <property type="protein sequence ID" value="CBY40487.1"/>
    <property type="molecule type" value="Genomic_DNA"/>
</dbReference>
<evidence type="ECO:0000313" key="14">
    <source>
        <dbReference type="EMBL" id="CBY40487.1"/>
    </source>
</evidence>
<feature type="transmembrane region" description="Helical" evidence="11">
    <location>
        <begin position="14"/>
        <end position="35"/>
    </location>
</feature>
<dbReference type="PANTHER" id="PTHR42985:SF2">
    <property type="entry name" value="SODIUM-DEPENDENT MULTIVITAMIN TRANSPORTER"/>
    <property type="match status" value="1"/>
</dbReference>
<keyword evidence="4" id="KW-1003">Cell membrane</keyword>
<dbReference type="EMBL" id="FN653425">
    <property type="protein sequence ID" value="CBY15118.1"/>
    <property type="molecule type" value="Genomic_DNA"/>
</dbReference>
<keyword evidence="5 11" id="KW-0812">Transmembrane</keyword>